<dbReference type="Gene3D" id="3.30.413.10">
    <property type="entry name" value="Sulfite Reductase Hemoprotein, domain 1"/>
    <property type="match status" value="2"/>
</dbReference>
<dbReference type="InterPro" id="IPR045854">
    <property type="entry name" value="NO2/SO3_Rdtase_4Fe4S_sf"/>
</dbReference>
<proteinExistence type="predicted"/>
<dbReference type="SUPFAM" id="SSF55124">
    <property type="entry name" value="Nitrite/Sulfite reductase N-terminal domain-like"/>
    <property type="match status" value="2"/>
</dbReference>
<comment type="caution">
    <text evidence="9">The sequence shown here is derived from an EMBL/GenBank/DDBJ whole genome shotgun (WGS) entry which is preliminary data.</text>
</comment>
<feature type="domain" description="Nitrite/sulphite reductase 4Fe-4S" evidence="7">
    <location>
        <begin position="96"/>
        <end position="239"/>
    </location>
</feature>
<dbReference type="SUPFAM" id="SSF56014">
    <property type="entry name" value="Nitrite and sulphite reductase 4Fe-4S domain-like"/>
    <property type="match status" value="2"/>
</dbReference>
<dbReference type="Pfam" id="PF01077">
    <property type="entry name" value="NIR_SIR"/>
    <property type="match status" value="1"/>
</dbReference>
<evidence type="ECO:0000256" key="3">
    <source>
        <dbReference type="ARBA" id="ARBA00022723"/>
    </source>
</evidence>
<evidence type="ECO:0000313" key="9">
    <source>
        <dbReference type="EMBL" id="MFC2971127.1"/>
    </source>
</evidence>
<evidence type="ECO:0000256" key="4">
    <source>
        <dbReference type="ARBA" id="ARBA00023002"/>
    </source>
</evidence>
<keyword evidence="10" id="KW-1185">Reference proteome</keyword>
<dbReference type="Pfam" id="PF03460">
    <property type="entry name" value="NIR_SIR_ferr"/>
    <property type="match status" value="2"/>
</dbReference>
<evidence type="ECO:0000259" key="7">
    <source>
        <dbReference type="Pfam" id="PF01077"/>
    </source>
</evidence>
<sequence>MNHSLDAAVPRPSACPGLLRIVAARDGGICRIKLPGGRLDAAQARAIAAAATACAGGVLEATNRANLQIRGVLPGREAELIERLLAAGLGAASAGGDDVRNLMLSPAAGHDPQALADTRPLAAALLARLEGEPRWHALSPKFAVQLDGGEALAMLDHPHDLWLAALPGALAYAFGLAGCPPQQPGDAPALAAVPAAQAAELVFAMLELFLDCATPEQTRMRQLLETLPAAGLLARLRERHPQLELRQDAALAAWRRAPAAPLLRFGVQAQCEAGLRQVGAQAVLGRLDAAQLAALAGLSERHGDATLRLTPWQGVLLPNVPADAAAALAADLQNLGLLTDPAAPLARLVACTGQSGCARALAETKADARALAELLPAGAELPAVHLSGCPRSCASAQVAPYTLLATAPGRYRLLARDPGVAGFGRELADHLTIEQAAARLAAPCPEFPA</sequence>
<dbReference type="NCBIfam" id="TIGR02435">
    <property type="entry name" value="CobG"/>
    <property type="match status" value="1"/>
</dbReference>
<evidence type="ECO:0000256" key="2">
    <source>
        <dbReference type="ARBA" id="ARBA00022617"/>
    </source>
</evidence>
<keyword evidence="4 9" id="KW-0560">Oxidoreductase</keyword>
<accession>A0ABV7AQT7</accession>
<keyword evidence="5" id="KW-0408">Iron</keyword>
<feature type="domain" description="Nitrite/Sulfite reductase ferredoxin-like" evidence="8">
    <location>
        <begin position="278"/>
        <end position="334"/>
    </location>
</feature>
<dbReference type="PANTHER" id="PTHR32439:SF9">
    <property type="entry name" value="BLR3264 PROTEIN"/>
    <property type="match status" value="1"/>
</dbReference>
<evidence type="ECO:0000313" key="10">
    <source>
        <dbReference type="Proteomes" id="UP001595457"/>
    </source>
</evidence>
<keyword evidence="3" id="KW-0479">Metal-binding</keyword>
<dbReference type="RefSeq" id="WP_377812711.1">
    <property type="nucleotide sequence ID" value="NZ_JBHRSJ010000004.1"/>
</dbReference>
<dbReference type="Proteomes" id="UP001595457">
    <property type="component" value="Unassembled WGS sequence"/>
</dbReference>
<dbReference type="Gene3D" id="3.90.480.10">
    <property type="entry name" value="Sulfite Reductase Hemoprotein,Domain 2"/>
    <property type="match status" value="1"/>
</dbReference>
<evidence type="ECO:0000256" key="6">
    <source>
        <dbReference type="ARBA" id="ARBA00023014"/>
    </source>
</evidence>
<gene>
    <name evidence="9" type="primary">cobG</name>
    <name evidence="9" type="ORF">ACFOJE_02700</name>
</gene>
<keyword evidence="2" id="KW-0349">Heme</keyword>
<organism evidence="9 10">
    <name type="scientific">Azotobacter bryophylli</name>
    <dbReference type="NCBI Taxonomy" id="1986537"/>
    <lineage>
        <taxon>Bacteria</taxon>
        <taxon>Pseudomonadati</taxon>
        <taxon>Pseudomonadota</taxon>
        <taxon>Gammaproteobacteria</taxon>
        <taxon>Pseudomonadales</taxon>
        <taxon>Pseudomonadaceae</taxon>
        <taxon>Azotobacter</taxon>
    </lineage>
</organism>
<keyword evidence="6" id="KW-0411">Iron-sulfur</keyword>
<dbReference type="InterPro" id="IPR012798">
    <property type="entry name" value="Cbl_synth_CobG-like"/>
</dbReference>
<dbReference type="GO" id="GO:0043818">
    <property type="term" value="F:precorrin-3B synthase activity"/>
    <property type="evidence" value="ECO:0007669"/>
    <property type="project" value="UniProtKB-EC"/>
</dbReference>
<reference evidence="10" key="1">
    <citation type="journal article" date="2019" name="Int. J. Syst. Evol. Microbiol.">
        <title>The Global Catalogue of Microorganisms (GCM) 10K type strain sequencing project: providing services to taxonomists for standard genome sequencing and annotation.</title>
        <authorList>
            <consortium name="The Broad Institute Genomics Platform"/>
            <consortium name="The Broad Institute Genome Sequencing Center for Infectious Disease"/>
            <person name="Wu L."/>
            <person name="Ma J."/>
        </authorList>
    </citation>
    <scope>NUCLEOTIDE SEQUENCE [LARGE SCALE GENOMIC DNA]</scope>
    <source>
        <strain evidence="10">KCTC 62195</strain>
    </source>
</reference>
<protein>
    <submittedName>
        <fullName evidence="9">Precorrin-3B synthase</fullName>
        <ecNumber evidence="9">1.14.13.83</ecNumber>
    </submittedName>
</protein>
<dbReference type="EC" id="1.14.13.83" evidence="9"/>
<name>A0ABV7AQT7_9GAMM</name>
<feature type="domain" description="Nitrite/Sulfite reductase ferredoxin-like" evidence="8">
    <location>
        <begin position="25"/>
        <end position="86"/>
    </location>
</feature>
<dbReference type="InterPro" id="IPR051329">
    <property type="entry name" value="NIR_SIR_4Fe-4S"/>
</dbReference>
<dbReference type="InterPro" id="IPR005117">
    <property type="entry name" value="NiRdtase/SiRdtase_haem-b_fer"/>
</dbReference>
<dbReference type="EMBL" id="JBHRSJ010000004">
    <property type="protein sequence ID" value="MFC2971127.1"/>
    <property type="molecule type" value="Genomic_DNA"/>
</dbReference>
<evidence type="ECO:0000256" key="1">
    <source>
        <dbReference type="ARBA" id="ARBA00022485"/>
    </source>
</evidence>
<evidence type="ECO:0000259" key="8">
    <source>
        <dbReference type="Pfam" id="PF03460"/>
    </source>
</evidence>
<dbReference type="InterPro" id="IPR006067">
    <property type="entry name" value="NO2/SO3_Rdtase_4Fe4S_dom"/>
</dbReference>
<evidence type="ECO:0000256" key="5">
    <source>
        <dbReference type="ARBA" id="ARBA00023004"/>
    </source>
</evidence>
<keyword evidence="1" id="KW-0004">4Fe-4S</keyword>
<dbReference type="InterPro" id="IPR036136">
    <property type="entry name" value="Nit/Sulf_reduc_fer-like_dom_sf"/>
</dbReference>
<dbReference type="PANTHER" id="PTHR32439">
    <property type="entry name" value="FERREDOXIN--NITRITE REDUCTASE, CHLOROPLASTIC"/>
    <property type="match status" value="1"/>
</dbReference>